<feature type="domain" description="F-box" evidence="1">
    <location>
        <begin position="9"/>
        <end position="56"/>
    </location>
</feature>
<dbReference type="PROSITE" id="PS50181">
    <property type="entry name" value="FBOX"/>
    <property type="match status" value="1"/>
</dbReference>
<reference evidence="2" key="1">
    <citation type="submission" date="2021-02" db="EMBL/GenBank/DDBJ databases">
        <authorList>
            <person name="Nowell W R."/>
        </authorList>
    </citation>
    <scope>NUCLEOTIDE SEQUENCE</scope>
</reference>
<dbReference type="InterPro" id="IPR001810">
    <property type="entry name" value="F-box_dom"/>
</dbReference>
<sequence length="426" mass="50537">MKINMKYSCVELNDLPDEILLIIFKKLNNLEVLYSFQGFNERFNKIIHDSIFTSRLSFPRLSFKKCIKKFSSDIILNRFCSQILPTIRTKIKWLDLESESMRNILDAADYPNLYALGLYNIEEETAKCLFTDERLSTSIFKNQITTLIISIDPDKDELYTMKNICNHIFTVFINLTHLTFYDAAYENNVRLLFDVPFPTFSSSSLLVLKVKVQTFDVCLYILDGRFEQLHTLDIELANLFPPLEEIENQRKLPNLKYFVLCCMLQTSSYDELILPLIYRMSNLEELGLSFTTFVDDAFIDGNNLKQNILNQMSQLKQFIFDIRSFMCINNEMKLPSKEDIQQTFTDLQYTKIISCVDYFRDYRQGLCHIYSYPFLMRRFEDITNNFPGGLYPYVRVVSLYDEHPFEHEFFIRISQSFPYRFHVWKN</sequence>
<comment type="caution">
    <text evidence="2">The sequence shown here is derived from an EMBL/GenBank/DDBJ whole genome shotgun (WGS) entry which is preliminary data.</text>
</comment>
<evidence type="ECO:0000259" key="1">
    <source>
        <dbReference type="PROSITE" id="PS50181"/>
    </source>
</evidence>
<accession>A0A816YX85</accession>
<protein>
    <recommendedName>
        <fullName evidence="1">F-box domain-containing protein</fullName>
    </recommendedName>
</protein>
<proteinExistence type="predicted"/>
<dbReference type="EMBL" id="CAJNRF010015431">
    <property type="protein sequence ID" value="CAF2172920.1"/>
    <property type="molecule type" value="Genomic_DNA"/>
</dbReference>
<gene>
    <name evidence="2" type="ORF">WKI299_LOCUS33041</name>
</gene>
<name>A0A816YX85_9BILA</name>
<evidence type="ECO:0000313" key="3">
    <source>
        <dbReference type="Proteomes" id="UP000663856"/>
    </source>
</evidence>
<organism evidence="2 3">
    <name type="scientific">Rotaria magnacalcarata</name>
    <dbReference type="NCBI Taxonomy" id="392030"/>
    <lineage>
        <taxon>Eukaryota</taxon>
        <taxon>Metazoa</taxon>
        <taxon>Spiralia</taxon>
        <taxon>Gnathifera</taxon>
        <taxon>Rotifera</taxon>
        <taxon>Eurotatoria</taxon>
        <taxon>Bdelloidea</taxon>
        <taxon>Philodinida</taxon>
        <taxon>Philodinidae</taxon>
        <taxon>Rotaria</taxon>
    </lineage>
</organism>
<evidence type="ECO:0000313" key="2">
    <source>
        <dbReference type="EMBL" id="CAF2172920.1"/>
    </source>
</evidence>
<dbReference type="Proteomes" id="UP000663856">
    <property type="component" value="Unassembled WGS sequence"/>
</dbReference>
<dbReference type="AlphaFoldDB" id="A0A816YX85"/>